<keyword evidence="3" id="KW-1185">Reference proteome</keyword>
<evidence type="ECO:0008006" key="4">
    <source>
        <dbReference type="Google" id="ProtNLM"/>
    </source>
</evidence>
<dbReference type="Proteomes" id="UP001498398">
    <property type="component" value="Unassembled WGS sequence"/>
</dbReference>
<protein>
    <recommendedName>
        <fullName evidence="4">Ankyrin repeat protein</fullName>
    </recommendedName>
</protein>
<accession>A0ABR1JIY5</accession>
<feature type="compositionally biased region" description="Low complexity" evidence="1">
    <location>
        <begin position="309"/>
        <end position="321"/>
    </location>
</feature>
<feature type="region of interest" description="Disordered" evidence="1">
    <location>
        <begin position="296"/>
        <end position="322"/>
    </location>
</feature>
<feature type="compositionally biased region" description="Polar residues" evidence="1">
    <location>
        <begin position="354"/>
        <end position="366"/>
    </location>
</feature>
<dbReference type="EMBL" id="JBANRG010000012">
    <property type="protein sequence ID" value="KAK7461957.1"/>
    <property type="molecule type" value="Genomic_DNA"/>
</dbReference>
<dbReference type="SUPFAM" id="SSF48403">
    <property type="entry name" value="Ankyrin repeat"/>
    <property type="match status" value="1"/>
</dbReference>
<dbReference type="InterPro" id="IPR036770">
    <property type="entry name" value="Ankyrin_rpt-contain_sf"/>
</dbReference>
<gene>
    <name evidence="2" type="ORF">VKT23_008390</name>
</gene>
<name>A0ABR1JIY5_9AGAR</name>
<evidence type="ECO:0000256" key="1">
    <source>
        <dbReference type="SAM" id="MobiDB-lite"/>
    </source>
</evidence>
<evidence type="ECO:0000313" key="2">
    <source>
        <dbReference type="EMBL" id="KAK7461957.1"/>
    </source>
</evidence>
<reference evidence="2 3" key="1">
    <citation type="submission" date="2024-01" db="EMBL/GenBank/DDBJ databases">
        <title>A draft genome for the cacao thread blight pathogen Marasmiellus scandens.</title>
        <authorList>
            <person name="Baruah I.K."/>
            <person name="Leung J."/>
            <person name="Bukari Y."/>
            <person name="Amoako-Attah I."/>
            <person name="Meinhardt L.W."/>
            <person name="Bailey B.A."/>
            <person name="Cohen S.P."/>
        </authorList>
    </citation>
    <scope>NUCLEOTIDE SEQUENCE [LARGE SCALE GENOMIC DNA]</scope>
    <source>
        <strain evidence="2 3">GH-19</strain>
    </source>
</reference>
<proteinExistence type="predicted"/>
<comment type="caution">
    <text evidence="2">The sequence shown here is derived from an EMBL/GenBank/DDBJ whole genome shotgun (WGS) entry which is preliminary data.</text>
</comment>
<organism evidence="2 3">
    <name type="scientific">Marasmiellus scandens</name>
    <dbReference type="NCBI Taxonomy" id="2682957"/>
    <lineage>
        <taxon>Eukaryota</taxon>
        <taxon>Fungi</taxon>
        <taxon>Dikarya</taxon>
        <taxon>Basidiomycota</taxon>
        <taxon>Agaricomycotina</taxon>
        <taxon>Agaricomycetes</taxon>
        <taxon>Agaricomycetidae</taxon>
        <taxon>Agaricales</taxon>
        <taxon>Marasmiineae</taxon>
        <taxon>Omphalotaceae</taxon>
        <taxon>Marasmiellus</taxon>
    </lineage>
</organism>
<sequence length="542" mass="59493">MQFPSIEILDILHFAGADTSLFTTEEHWTVLHCLAVSYCTPDKTSETEHSLRKFVAHLICDLRAPFSAKDKEDETCIHLAAERGQSLELLKVLLEFDRSKSIQNVRNSRGLTAQEVARPEFLGLFGVDIENDRPESSLSMATVRPVKSASSLSSSASSWKPSSIYSRREASDNDSIVCSDDFDVVAAAHQLIDNLRITSPFIHHSIAFSHLEHLENVLRETEVLHSAIIQFFRSRSKGSSKALENMNSDAKNISGLLNNVTAAVSSKLVDHGLPPIHPKKAVRESEDSQITAVSVTSLISPPPPPPIPSSVDVKVKSSPTKSLKDDSKFASKFMGWFKRKPSSETKDETKETIQESTPSDQVTGPSVQPAVVVVDKALQTSRIVLAAATRDMSVIHESLASATELMKSASRSIARADRIIKGAIKSRHTMLADLRATGRKEADELFVHGTPGALGYSNYLAQKPSIQSIDSVSSVGSVTSNLSFSGIMADNDDEEIKAIRRLILRKIEARHDGALDEMDKVVGWLQVIKETVRGVKRRTYCK</sequence>
<dbReference type="Gene3D" id="1.25.40.20">
    <property type="entry name" value="Ankyrin repeat-containing domain"/>
    <property type="match status" value="1"/>
</dbReference>
<feature type="region of interest" description="Disordered" evidence="1">
    <location>
        <begin position="340"/>
        <end position="366"/>
    </location>
</feature>
<evidence type="ECO:0000313" key="3">
    <source>
        <dbReference type="Proteomes" id="UP001498398"/>
    </source>
</evidence>
<feature type="compositionally biased region" description="Basic and acidic residues" evidence="1">
    <location>
        <begin position="341"/>
        <end position="353"/>
    </location>
</feature>